<sequence>MHKGEPVEPHRLVELAALTTGAELKDWILIVVGNLFAAFLAIRALGHFLKKEWGEMITLAVAAVFVGAIIWAPDTVQTFLEDVWGKVSGSA</sequence>
<organism evidence="2 3">
    <name type="scientific">Streptomyces marianii</name>
    <dbReference type="NCBI Taxonomy" id="1817406"/>
    <lineage>
        <taxon>Bacteria</taxon>
        <taxon>Bacillati</taxon>
        <taxon>Actinomycetota</taxon>
        <taxon>Actinomycetes</taxon>
        <taxon>Kitasatosporales</taxon>
        <taxon>Streptomycetaceae</taxon>
        <taxon>Streptomyces</taxon>
    </lineage>
</organism>
<accession>A0A5R9DQY1</accession>
<feature type="transmembrane region" description="Helical" evidence="1">
    <location>
        <begin position="27"/>
        <end position="46"/>
    </location>
</feature>
<reference evidence="2 3" key="1">
    <citation type="submission" date="2019-05" db="EMBL/GenBank/DDBJ databases">
        <title>Streptomyces marianii sp. nov., a novel marine actinomycete from southern coast of India.</title>
        <authorList>
            <person name="Iniyan A.M."/>
            <person name="Wink J."/>
            <person name="Ramprasad E."/>
            <person name="Ramana C.V."/>
            <person name="Bunk B."/>
            <person name="Sproer C."/>
            <person name="Joseph F.-J.R.S."/>
            <person name="Vincent S.G.P."/>
        </authorList>
    </citation>
    <scope>NUCLEOTIDE SEQUENCE [LARGE SCALE GENOMIC DNA]</scope>
    <source>
        <strain evidence="2 3">ICN19</strain>
    </source>
</reference>
<dbReference type="OrthoDB" id="3826782at2"/>
<dbReference type="EMBL" id="VAWE01000004">
    <property type="protein sequence ID" value="TLQ38868.1"/>
    <property type="molecule type" value="Genomic_DNA"/>
</dbReference>
<dbReference type="Proteomes" id="UP000305921">
    <property type="component" value="Unassembled WGS sequence"/>
</dbReference>
<feature type="transmembrane region" description="Helical" evidence="1">
    <location>
        <begin position="53"/>
        <end position="72"/>
    </location>
</feature>
<evidence type="ECO:0000313" key="3">
    <source>
        <dbReference type="Proteomes" id="UP000305921"/>
    </source>
</evidence>
<comment type="caution">
    <text evidence="2">The sequence shown here is derived from an EMBL/GenBank/DDBJ whole genome shotgun (WGS) entry which is preliminary data.</text>
</comment>
<keyword evidence="1" id="KW-0812">Transmembrane</keyword>
<keyword evidence="1" id="KW-0472">Membrane</keyword>
<evidence type="ECO:0000256" key="1">
    <source>
        <dbReference type="SAM" id="Phobius"/>
    </source>
</evidence>
<dbReference type="RefSeq" id="WP_138058437.1">
    <property type="nucleotide sequence ID" value="NZ_VAWE01000004.1"/>
</dbReference>
<evidence type="ECO:0000313" key="2">
    <source>
        <dbReference type="EMBL" id="TLQ38868.1"/>
    </source>
</evidence>
<gene>
    <name evidence="2" type="ORF">FEF34_40375</name>
</gene>
<name>A0A5R9DQY1_9ACTN</name>
<dbReference type="AlphaFoldDB" id="A0A5R9DQY1"/>
<keyword evidence="1" id="KW-1133">Transmembrane helix</keyword>
<keyword evidence="3" id="KW-1185">Reference proteome</keyword>
<protein>
    <submittedName>
        <fullName evidence="2">Uncharacterized protein</fullName>
    </submittedName>
</protein>
<proteinExistence type="predicted"/>